<accession>A0A1G6GR57</accession>
<reference evidence="3 4" key="1">
    <citation type="submission" date="2016-09" db="EMBL/GenBank/DDBJ databases">
        <authorList>
            <person name="Capua I."/>
            <person name="De Benedictis P."/>
            <person name="Joannis T."/>
            <person name="Lombin L.H."/>
            <person name="Cattoli G."/>
        </authorList>
    </citation>
    <scope>NUCLEOTIDE SEQUENCE [LARGE SCALE GENOMIC DNA]</scope>
    <source>
        <strain evidence="3 4">ISLP-3</strain>
    </source>
</reference>
<evidence type="ECO:0000313" key="4">
    <source>
        <dbReference type="Proteomes" id="UP000199039"/>
    </source>
</evidence>
<sequence>MSQPTHVPVTRTVPLCAPGAAGHTAGLQVSAIRSVRLVDGTLADLVVAGGQITAVLPAGAPRPAGPLGATGIPTGTATGAVELDAHGWRVIPAASEPHAHLDKALSGERVDYFSGTTQNDLAAAIEQWRGLLATIDEADIRDRATRAVERYVSRGITSIRTHVDFPLTGDPLRGLKALTAVRDALAGVMTIQVVGLAGQHTPDAVIEDAISLGLDVIGGCPHISEDPHRETTRMLDLAERTGLPVDLHTDEQTNADELDIVDLAHQVIARDLGQLVTASHCVRLGSLPPERLHPVLDLVARSGMGIVTLPITNLYLQGWDATHLAPRGLTAVRAILDAGIPLAAGADNLRDPFNPVGRADPFETTSLLITAGHLTPVEALAAVTTGARTVLGLPAVLDVGPGRAPFAEATPVAADLILVPDVDLGDVLAGAVDARVVLHGGRVLADTRTSRTLDLSQRSPSTPIHPAKASAGIPDRPVLEHVR</sequence>
<organism evidence="3 4">
    <name type="scientific">Sanguibacter gelidistatuariae</name>
    <dbReference type="NCBI Taxonomy" id="1814289"/>
    <lineage>
        <taxon>Bacteria</taxon>
        <taxon>Bacillati</taxon>
        <taxon>Actinomycetota</taxon>
        <taxon>Actinomycetes</taxon>
        <taxon>Micrococcales</taxon>
        <taxon>Sanguibacteraceae</taxon>
        <taxon>Sanguibacter</taxon>
    </lineage>
</organism>
<dbReference type="GO" id="GO:0016814">
    <property type="term" value="F:hydrolase activity, acting on carbon-nitrogen (but not peptide) bonds, in cyclic amidines"/>
    <property type="evidence" value="ECO:0007669"/>
    <property type="project" value="TreeGrafter"/>
</dbReference>
<dbReference type="InterPro" id="IPR052349">
    <property type="entry name" value="Metallo-hydrolase_Enzymes"/>
</dbReference>
<proteinExistence type="predicted"/>
<feature type="compositionally biased region" description="Polar residues" evidence="1">
    <location>
        <begin position="450"/>
        <end position="462"/>
    </location>
</feature>
<feature type="region of interest" description="Disordered" evidence="1">
    <location>
        <begin position="449"/>
        <end position="483"/>
    </location>
</feature>
<evidence type="ECO:0000313" key="3">
    <source>
        <dbReference type="EMBL" id="SDB84532.1"/>
    </source>
</evidence>
<dbReference type="Gene3D" id="3.20.20.140">
    <property type="entry name" value="Metal-dependent hydrolases"/>
    <property type="match status" value="1"/>
</dbReference>
<dbReference type="PANTHER" id="PTHR32027">
    <property type="entry name" value="CYTOSINE DEAMINASE"/>
    <property type="match status" value="1"/>
</dbReference>
<evidence type="ECO:0000259" key="2">
    <source>
        <dbReference type="Pfam" id="PF07969"/>
    </source>
</evidence>
<dbReference type="STRING" id="1814289.SAMN05216410_0399"/>
<dbReference type="RefSeq" id="WP_093180409.1">
    <property type="nucleotide sequence ID" value="NZ_FMYH01000001.1"/>
</dbReference>
<dbReference type="SUPFAM" id="SSF51556">
    <property type="entry name" value="Metallo-dependent hydrolases"/>
    <property type="match status" value="1"/>
</dbReference>
<keyword evidence="4" id="KW-1185">Reference proteome</keyword>
<dbReference type="Pfam" id="PF07969">
    <property type="entry name" value="Amidohydro_3"/>
    <property type="match status" value="1"/>
</dbReference>
<dbReference type="Proteomes" id="UP000199039">
    <property type="component" value="Unassembled WGS sequence"/>
</dbReference>
<name>A0A1G6GR57_9MICO</name>
<dbReference type="InterPro" id="IPR013108">
    <property type="entry name" value="Amidohydro_3"/>
</dbReference>
<dbReference type="InterPro" id="IPR011059">
    <property type="entry name" value="Metal-dep_hydrolase_composite"/>
</dbReference>
<dbReference type="AlphaFoldDB" id="A0A1G6GR57"/>
<feature type="domain" description="Amidohydrolase 3" evidence="2">
    <location>
        <begin position="133"/>
        <end position="396"/>
    </location>
</feature>
<dbReference type="EMBL" id="FMYH01000001">
    <property type="protein sequence ID" value="SDB84532.1"/>
    <property type="molecule type" value="Genomic_DNA"/>
</dbReference>
<evidence type="ECO:0000256" key="1">
    <source>
        <dbReference type="SAM" id="MobiDB-lite"/>
    </source>
</evidence>
<dbReference type="PANTHER" id="PTHR32027:SF9">
    <property type="entry name" value="BLL3847 PROTEIN"/>
    <property type="match status" value="1"/>
</dbReference>
<dbReference type="InterPro" id="IPR032466">
    <property type="entry name" value="Metal_Hydrolase"/>
</dbReference>
<protein>
    <submittedName>
        <fullName evidence="3">Cytosine deaminase</fullName>
    </submittedName>
</protein>
<dbReference type="OrthoDB" id="3366604at2"/>
<gene>
    <name evidence="3" type="ORF">SAMN05216410_0399</name>
</gene>
<dbReference type="Gene3D" id="2.30.40.10">
    <property type="entry name" value="Urease, subunit C, domain 1"/>
    <property type="match status" value="1"/>
</dbReference>